<name>A0A918CR36_9ACTN</name>
<dbReference type="PRINTS" id="PR00038">
    <property type="entry name" value="HTHLUXR"/>
</dbReference>
<dbReference type="PANTHER" id="PTHR43214:SF24">
    <property type="entry name" value="TRANSCRIPTIONAL REGULATORY PROTEIN NARL-RELATED"/>
    <property type="match status" value="1"/>
</dbReference>
<dbReference type="InterPro" id="IPR016032">
    <property type="entry name" value="Sig_transdc_resp-reg_C-effctor"/>
</dbReference>
<evidence type="ECO:0000259" key="4">
    <source>
        <dbReference type="PROSITE" id="PS50043"/>
    </source>
</evidence>
<reference evidence="5" key="2">
    <citation type="submission" date="2020-09" db="EMBL/GenBank/DDBJ databases">
        <authorList>
            <person name="Sun Q."/>
            <person name="Zhou Y."/>
        </authorList>
    </citation>
    <scope>NUCLEOTIDE SEQUENCE</scope>
    <source>
        <strain evidence="5">CGMCC 4.7110</strain>
    </source>
</reference>
<evidence type="ECO:0000313" key="6">
    <source>
        <dbReference type="Proteomes" id="UP000653411"/>
    </source>
</evidence>
<keyword evidence="3" id="KW-0804">Transcription</keyword>
<dbReference type="SMART" id="SM00421">
    <property type="entry name" value="HTH_LUXR"/>
    <property type="match status" value="1"/>
</dbReference>
<protein>
    <submittedName>
        <fullName evidence="5">Helix-turn-helix transcriptional regulator</fullName>
    </submittedName>
</protein>
<feature type="domain" description="HTH luxR-type" evidence="4">
    <location>
        <begin position="143"/>
        <end position="208"/>
    </location>
</feature>
<dbReference type="AlphaFoldDB" id="A0A918CR36"/>
<proteinExistence type="predicted"/>
<evidence type="ECO:0000256" key="3">
    <source>
        <dbReference type="ARBA" id="ARBA00023163"/>
    </source>
</evidence>
<keyword evidence="1" id="KW-0805">Transcription regulation</keyword>
<dbReference type="Pfam" id="PF00196">
    <property type="entry name" value="GerE"/>
    <property type="match status" value="1"/>
</dbReference>
<reference evidence="5" key="1">
    <citation type="journal article" date="2014" name="Int. J. Syst. Evol. Microbiol.">
        <title>Complete genome sequence of Corynebacterium casei LMG S-19264T (=DSM 44701T), isolated from a smear-ripened cheese.</title>
        <authorList>
            <consortium name="US DOE Joint Genome Institute (JGI-PGF)"/>
            <person name="Walter F."/>
            <person name="Albersmeier A."/>
            <person name="Kalinowski J."/>
            <person name="Ruckert C."/>
        </authorList>
    </citation>
    <scope>NUCLEOTIDE SEQUENCE</scope>
    <source>
        <strain evidence="5">CGMCC 4.7110</strain>
    </source>
</reference>
<dbReference type="GO" id="GO:0003677">
    <property type="term" value="F:DNA binding"/>
    <property type="evidence" value="ECO:0007669"/>
    <property type="project" value="UniProtKB-KW"/>
</dbReference>
<evidence type="ECO:0000313" key="5">
    <source>
        <dbReference type="EMBL" id="GGN05921.1"/>
    </source>
</evidence>
<dbReference type="PROSITE" id="PS50043">
    <property type="entry name" value="HTH_LUXR_2"/>
    <property type="match status" value="1"/>
</dbReference>
<sequence>MGMISIAVLAGDPITGEGAVSCLRRYPGLKVVPQEEHRHADVVLMITPEVSEETVLLMESVTARSANPGLGIVLVTGHIGDAHLLRAMRHGLRGVMWRQDTTYDMVVEAVRAVAEGGAALPLPVQGMLVDHLRAVQRDVLGPLGLTTSGLEAREVDVLRLLAEGLETTEIAQKLNYSERTIKSIVSVMMNRLGLRNRTHAVAFALRSGTM</sequence>
<dbReference type="Proteomes" id="UP000653411">
    <property type="component" value="Unassembled WGS sequence"/>
</dbReference>
<dbReference type="CDD" id="cd06170">
    <property type="entry name" value="LuxR_C_like"/>
    <property type="match status" value="1"/>
</dbReference>
<gene>
    <name evidence="5" type="ORF">GCM10011578_029830</name>
</gene>
<dbReference type="GO" id="GO:0006355">
    <property type="term" value="P:regulation of DNA-templated transcription"/>
    <property type="evidence" value="ECO:0007669"/>
    <property type="project" value="InterPro"/>
</dbReference>
<keyword evidence="6" id="KW-1185">Reference proteome</keyword>
<keyword evidence="2" id="KW-0238">DNA-binding</keyword>
<accession>A0A918CR36</accession>
<comment type="caution">
    <text evidence="5">The sequence shown here is derived from an EMBL/GenBank/DDBJ whole genome shotgun (WGS) entry which is preliminary data.</text>
</comment>
<dbReference type="Gene3D" id="3.40.50.2300">
    <property type="match status" value="1"/>
</dbReference>
<dbReference type="InterPro" id="IPR039420">
    <property type="entry name" value="WalR-like"/>
</dbReference>
<dbReference type="InterPro" id="IPR000792">
    <property type="entry name" value="Tscrpt_reg_LuxR_C"/>
</dbReference>
<evidence type="ECO:0000256" key="2">
    <source>
        <dbReference type="ARBA" id="ARBA00023125"/>
    </source>
</evidence>
<dbReference type="SUPFAM" id="SSF46894">
    <property type="entry name" value="C-terminal effector domain of the bipartite response regulators"/>
    <property type="match status" value="1"/>
</dbReference>
<evidence type="ECO:0000256" key="1">
    <source>
        <dbReference type="ARBA" id="ARBA00023015"/>
    </source>
</evidence>
<dbReference type="EMBL" id="BMML01000006">
    <property type="protein sequence ID" value="GGN05921.1"/>
    <property type="molecule type" value="Genomic_DNA"/>
</dbReference>
<organism evidence="5 6">
    <name type="scientific">Streptomyces fuscichromogenes</name>
    <dbReference type="NCBI Taxonomy" id="1324013"/>
    <lineage>
        <taxon>Bacteria</taxon>
        <taxon>Bacillati</taxon>
        <taxon>Actinomycetota</taxon>
        <taxon>Actinomycetes</taxon>
        <taxon>Kitasatosporales</taxon>
        <taxon>Streptomycetaceae</taxon>
        <taxon>Streptomyces</taxon>
    </lineage>
</organism>
<dbReference type="PANTHER" id="PTHR43214">
    <property type="entry name" value="TWO-COMPONENT RESPONSE REGULATOR"/>
    <property type="match status" value="1"/>
</dbReference>